<dbReference type="InterPro" id="IPR003593">
    <property type="entry name" value="AAA+_ATPase"/>
</dbReference>
<sequence length="360" mass="38671">MARVEVQNVSLTFGAHKAVDDVSIAFEDGGFYALLGPSGSGKTTLLRMIAGFEFPDAGSIRIDGEAVENVPVNRRRIGMVFQNYALFPNMSVEGNVAFGLEVRGEKGESVRRAVAEALELVQLGPLAKRRPHQLSGGQRQRVALARAIVTKPRVLLLDEPLSALDKALRTDMQVELKRIQREVGVTTIFVTHDQDEALSISDRIGILKDGRIVQEGAPEDIYDRPASEFAATFLGDANILTGVVRDGSLRLDGGTAIDLPAGSGDVPGELRCAIRPERVRISQSMPVTGAAGEPPEHMRGVVTRRLFSGSASTYFIDCSGREMKAIVQRGGDADMAVGSPVCVHWNADDLIPLSAGDGRD</sequence>
<dbReference type="InterPro" id="IPR013611">
    <property type="entry name" value="Transp-assoc_OB_typ2"/>
</dbReference>
<organism evidence="6 7">
    <name type="scientific">Jiella mangrovi</name>
    <dbReference type="NCBI Taxonomy" id="2821407"/>
    <lineage>
        <taxon>Bacteria</taxon>
        <taxon>Pseudomonadati</taxon>
        <taxon>Pseudomonadota</taxon>
        <taxon>Alphaproteobacteria</taxon>
        <taxon>Hyphomicrobiales</taxon>
        <taxon>Aurantimonadaceae</taxon>
        <taxon>Jiella</taxon>
    </lineage>
</organism>
<dbReference type="SMART" id="SM00382">
    <property type="entry name" value="AAA"/>
    <property type="match status" value="1"/>
</dbReference>
<dbReference type="Pfam" id="PF08402">
    <property type="entry name" value="TOBE_2"/>
    <property type="match status" value="1"/>
</dbReference>
<dbReference type="Gene3D" id="2.40.50.100">
    <property type="match status" value="1"/>
</dbReference>
<dbReference type="RefSeq" id="WP_209594957.1">
    <property type="nucleotide sequence ID" value="NZ_JAGJCF010000007.1"/>
</dbReference>
<name>A0ABS4BKD8_9HYPH</name>
<dbReference type="EMBL" id="JAGJCF010000007">
    <property type="protein sequence ID" value="MBP0616475.1"/>
    <property type="molecule type" value="Genomic_DNA"/>
</dbReference>
<dbReference type="Proteomes" id="UP000678276">
    <property type="component" value="Unassembled WGS sequence"/>
</dbReference>
<dbReference type="InterPro" id="IPR008995">
    <property type="entry name" value="Mo/tungstate-bd_C_term_dom"/>
</dbReference>
<dbReference type="InterPro" id="IPR017871">
    <property type="entry name" value="ABC_transporter-like_CS"/>
</dbReference>
<keyword evidence="7" id="KW-1185">Reference proteome</keyword>
<dbReference type="Pfam" id="PF00005">
    <property type="entry name" value="ABC_tran"/>
    <property type="match status" value="1"/>
</dbReference>
<evidence type="ECO:0000256" key="4">
    <source>
        <dbReference type="ARBA" id="ARBA00022840"/>
    </source>
</evidence>
<evidence type="ECO:0000259" key="5">
    <source>
        <dbReference type="PROSITE" id="PS50893"/>
    </source>
</evidence>
<dbReference type="InterPro" id="IPR003439">
    <property type="entry name" value="ABC_transporter-like_ATP-bd"/>
</dbReference>
<dbReference type="Gene3D" id="3.40.50.300">
    <property type="entry name" value="P-loop containing nucleotide triphosphate hydrolases"/>
    <property type="match status" value="1"/>
</dbReference>
<keyword evidence="2" id="KW-0813">Transport</keyword>
<dbReference type="GO" id="GO:0005524">
    <property type="term" value="F:ATP binding"/>
    <property type="evidence" value="ECO:0007669"/>
    <property type="project" value="UniProtKB-KW"/>
</dbReference>
<evidence type="ECO:0000256" key="3">
    <source>
        <dbReference type="ARBA" id="ARBA00022741"/>
    </source>
</evidence>
<evidence type="ECO:0000256" key="1">
    <source>
        <dbReference type="ARBA" id="ARBA00005417"/>
    </source>
</evidence>
<dbReference type="PANTHER" id="PTHR42781:SF4">
    <property type="entry name" value="SPERMIDINE_PUTRESCINE IMPORT ATP-BINDING PROTEIN POTA"/>
    <property type="match status" value="1"/>
</dbReference>
<keyword evidence="4 6" id="KW-0067">ATP-binding</keyword>
<evidence type="ECO:0000313" key="7">
    <source>
        <dbReference type="Proteomes" id="UP000678276"/>
    </source>
</evidence>
<dbReference type="InterPro" id="IPR050093">
    <property type="entry name" value="ABC_SmlMolc_Importer"/>
</dbReference>
<reference evidence="6 7" key="1">
    <citation type="submission" date="2021-04" db="EMBL/GenBank/DDBJ databases">
        <title>Whole genome sequence of Jiella sp. KSK16Y-1.</title>
        <authorList>
            <person name="Tuo L."/>
        </authorList>
    </citation>
    <scope>NUCLEOTIDE SEQUENCE [LARGE SCALE GENOMIC DNA]</scope>
    <source>
        <strain evidence="6 7">KSK16Y-1</strain>
    </source>
</reference>
<gene>
    <name evidence="6" type="ORF">J6595_12870</name>
</gene>
<comment type="caution">
    <text evidence="6">The sequence shown here is derived from an EMBL/GenBank/DDBJ whole genome shotgun (WGS) entry which is preliminary data.</text>
</comment>
<comment type="similarity">
    <text evidence="1">Belongs to the ABC transporter superfamily.</text>
</comment>
<dbReference type="InterPro" id="IPR027417">
    <property type="entry name" value="P-loop_NTPase"/>
</dbReference>
<dbReference type="PANTHER" id="PTHR42781">
    <property type="entry name" value="SPERMIDINE/PUTRESCINE IMPORT ATP-BINDING PROTEIN POTA"/>
    <property type="match status" value="1"/>
</dbReference>
<keyword evidence="3" id="KW-0547">Nucleotide-binding</keyword>
<dbReference type="SUPFAM" id="SSF50331">
    <property type="entry name" value="MOP-like"/>
    <property type="match status" value="1"/>
</dbReference>
<dbReference type="SUPFAM" id="SSF52540">
    <property type="entry name" value="P-loop containing nucleoside triphosphate hydrolases"/>
    <property type="match status" value="1"/>
</dbReference>
<accession>A0ABS4BKD8</accession>
<proteinExistence type="inferred from homology"/>
<evidence type="ECO:0000313" key="6">
    <source>
        <dbReference type="EMBL" id="MBP0616475.1"/>
    </source>
</evidence>
<evidence type="ECO:0000256" key="2">
    <source>
        <dbReference type="ARBA" id="ARBA00022448"/>
    </source>
</evidence>
<protein>
    <submittedName>
        <fullName evidence="6">ABC transporter ATP-binding protein</fullName>
    </submittedName>
</protein>
<dbReference type="PROSITE" id="PS00211">
    <property type="entry name" value="ABC_TRANSPORTER_1"/>
    <property type="match status" value="1"/>
</dbReference>
<feature type="domain" description="ABC transporter" evidence="5">
    <location>
        <begin position="4"/>
        <end position="234"/>
    </location>
</feature>
<dbReference type="PROSITE" id="PS50893">
    <property type="entry name" value="ABC_TRANSPORTER_2"/>
    <property type="match status" value="1"/>
</dbReference>